<dbReference type="Gene3D" id="3.40.50.150">
    <property type="entry name" value="Vaccinia Virus protein VP39"/>
    <property type="match status" value="1"/>
</dbReference>
<dbReference type="GeneID" id="10982663"/>
<organism evidence="1 2">
    <name type="scientific">Methanococcus maripaludis</name>
    <name type="common">Methanococcus deltae</name>
    <dbReference type="NCBI Taxonomy" id="39152"/>
    <lineage>
        <taxon>Archaea</taxon>
        <taxon>Methanobacteriati</taxon>
        <taxon>Methanobacteriota</taxon>
        <taxon>Methanomada group</taxon>
        <taxon>Methanococci</taxon>
        <taxon>Methanococcales</taxon>
        <taxon>Methanococcaceae</taxon>
        <taxon>Methanococcus</taxon>
    </lineage>
</organism>
<accession>A0A8T3W4Z1</accession>
<dbReference type="RefSeq" id="WP_013999518.1">
    <property type="nucleotide sequence ID" value="NZ_BAAABJ010000001.1"/>
</dbReference>
<proteinExistence type="predicted"/>
<evidence type="ECO:0000313" key="1">
    <source>
        <dbReference type="EMBL" id="MBG0768692.1"/>
    </source>
</evidence>
<dbReference type="EMBL" id="JACCQJ010000001">
    <property type="protein sequence ID" value="MBG0768692.1"/>
    <property type="molecule type" value="Genomic_DNA"/>
</dbReference>
<dbReference type="GO" id="GO:0008168">
    <property type="term" value="F:methyltransferase activity"/>
    <property type="evidence" value="ECO:0007669"/>
    <property type="project" value="UniProtKB-KW"/>
</dbReference>
<protein>
    <submittedName>
        <fullName evidence="1">Class I SAM-dependent methyltransferase</fullName>
    </submittedName>
</protein>
<dbReference type="CDD" id="cd02440">
    <property type="entry name" value="AdoMet_MTases"/>
    <property type="match status" value="1"/>
</dbReference>
<name>A0A8T3W4Z1_METMI</name>
<dbReference type="AlphaFoldDB" id="A0A8T3W4Z1"/>
<reference evidence="1" key="1">
    <citation type="submission" date="2020-07" db="EMBL/GenBank/DDBJ databases">
        <title>Severe corrosion of carbon steel in oil field produced water can be linked to methanogenic archaea containing a special type of NiFe hydrogenase.</title>
        <authorList>
            <person name="Lahme S."/>
            <person name="Mand J."/>
            <person name="Longwell J."/>
            <person name="Smith R."/>
            <person name="Enning D."/>
        </authorList>
    </citation>
    <scope>NUCLEOTIDE SEQUENCE</scope>
    <source>
        <strain evidence="1">MIC098Bin5</strain>
    </source>
</reference>
<dbReference type="InterPro" id="IPR029063">
    <property type="entry name" value="SAM-dependent_MTases_sf"/>
</dbReference>
<dbReference type="GO" id="GO:0032259">
    <property type="term" value="P:methylation"/>
    <property type="evidence" value="ECO:0007669"/>
    <property type="project" value="UniProtKB-KW"/>
</dbReference>
<keyword evidence="1" id="KW-0489">Methyltransferase</keyword>
<dbReference type="SUPFAM" id="SSF53335">
    <property type="entry name" value="S-adenosyl-L-methionine-dependent methyltransferases"/>
    <property type="match status" value="1"/>
</dbReference>
<gene>
    <name evidence="1" type="ORF">H0S71_02135</name>
</gene>
<evidence type="ECO:0000313" key="2">
    <source>
        <dbReference type="Proteomes" id="UP000714405"/>
    </source>
</evidence>
<dbReference type="Pfam" id="PF13489">
    <property type="entry name" value="Methyltransf_23"/>
    <property type="match status" value="1"/>
</dbReference>
<sequence>MEKKFKNEYFNENMDENIILKREGFQKTVAVFIKNMPKNAKILDVGCGKGTYLKKIHEIRPDVELYGVDIGNVTEFMPNYINFTLCSGDNMPFENERFDFIFCFHVLEHILNPYDFMMEFNRVLKKDGLIYIEMPYYKTAYIPDGGINFWSDPTHIRPYNYRSVERLLIENGFDISKIKVTRNWNSVFLGPYLILKRVLFNDMDALSTFFAQLYGSAIGGLGKKIKNIK</sequence>
<dbReference type="Proteomes" id="UP000714405">
    <property type="component" value="Unassembled WGS sequence"/>
</dbReference>
<dbReference type="PANTHER" id="PTHR43861:SF6">
    <property type="entry name" value="METHYLTRANSFERASE TYPE 11"/>
    <property type="match status" value="1"/>
</dbReference>
<keyword evidence="1" id="KW-0808">Transferase</keyword>
<comment type="caution">
    <text evidence="1">The sequence shown here is derived from an EMBL/GenBank/DDBJ whole genome shotgun (WGS) entry which is preliminary data.</text>
</comment>
<dbReference type="PANTHER" id="PTHR43861">
    <property type="entry name" value="TRANS-ACONITATE 2-METHYLTRANSFERASE-RELATED"/>
    <property type="match status" value="1"/>
</dbReference>